<evidence type="ECO:0000256" key="2">
    <source>
        <dbReference type="SAM" id="Phobius"/>
    </source>
</evidence>
<proteinExistence type="predicted"/>
<gene>
    <name evidence="3" type="ORF">CK203_075617</name>
</gene>
<evidence type="ECO:0000256" key="1">
    <source>
        <dbReference type="SAM" id="MobiDB-lite"/>
    </source>
</evidence>
<sequence length="815" mass="92771">MKPSVMTGLLRREEDVVVRMGKTSKVQTRGSTQKEEKVVSKKLWTTLFPPSFDRRQGLRRRDLRWNEDSERVLSSTVNRQGIESGVRGKGPRRQEAKQFCTIPISKKTKSPESSSTPSCGLTLPLPSPFGPNLPSSVSHFQSPMENQAQFAYSNQMSESVNPSKSKPVLPKEVSNLVTDSQGGEFQIDGLSPGKWINWNIRGLGSRNKRRTVKDFLRNKDWAALLACRALGGILIIWDSKKLRNEEVVIRSFSVSVKFALDGYRPLWLSAIYGPNNPLLRKDFWVELLDIFGLSFPLWCVGGDFNVIRRSSKKLSDSSLTSSMKDFDGFVRECELLDPPLRNASFAWSNMQESPVCKRLNRFLYSNEGGQFFPQRLQEALPRRTLDHWPIVLDTNPFKWGPTPFKFENMWLQHPSFKESFRSWWRGFQGNGWEGHKFMRRLQFVKESITEEILLYFEKLYASPTGESWSAEGLDWSPMSEESASRLDSPFIEDEISKAIFQLDRDKAPRPDGFTIVVFQDCWDMIKEDLVRVFAKFHRSGIINQSTNASFIVLASKRVLHETIHSTQGAFVQGRQILDAVLIANEIVNEKRRSGEEGVVFKIDFEKAYDHVSWDILDHVLEKKGFSPRWRKWMSGCLSTVSYAVLVNGNAKGLAELLECKASGWPILYLGLLLEGIPRLVDFGIQYPLQWLQKLRGCKGIFYGQGLGKGNGCGGALERVQFYGISMGNQQIIFPTLLFDDGVVAHIISVGQYGWIPSRSIFDMLSINYNGFGLSKRGIVLWQAVSIALIWVVWWERNAFCSKVFKGTPLNVLQLD</sequence>
<organism evidence="3 4">
    <name type="scientific">Vitis vinifera</name>
    <name type="common">Grape</name>
    <dbReference type="NCBI Taxonomy" id="29760"/>
    <lineage>
        <taxon>Eukaryota</taxon>
        <taxon>Viridiplantae</taxon>
        <taxon>Streptophyta</taxon>
        <taxon>Embryophyta</taxon>
        <taxon>Tracheophyta</taxon>
        <taxon>Spermatophyta</taxon>
        <taxon>Magnoliopsida</taxon>
        <taxon>eudicotyledons</taxon>
        <taxon>Gunneridae</taxon>
        <taxon>Pentapetalae</taxon>
        <taxon>rosids</taxon>
        <taxon>Vitales</taxon>
        <taxon>Vitaceae</taxon>
        <taxon>Viteae</taxon>
        <taxon>Vitis</taxon>
    </lineage>
</organism>
<dbReference type="EMBL" id="QGNW01001297">
    <property type="protein sequence ID" value="RVW46816.1"/>
    <property type="molecule type" value="Genomic_DNA"/>
</dbReference>
<protein>
    <submittedName>
        <fullName evidence="3">Uncharacterized protein</fullName>
    </submittedName>
</protein>
<dbReference type="PANTHER" id="PTHR33710">
    <property type="entry name" value="BNAC02G09200D PROTEIN"/>
    <property type="match status" value="1"/>
</dbReference>
<dbReference type="SUPFAM" id="SSF56219">
    <property type="entry name" value="DNase I-like"/>
    <property type="match status" value="1"/>
</dbReference>
<dbReference type="Proteomes" id="UP000288805">
    <property type="component" value="Unassembled WGS sequence"/>
</dbReference>
<dbReference type="PANTHER" id="PTHR33710:SF71">
    <property type="entry name" value="ENDONUCLEASE_EXONUCLEASE_PHOSPHATASE DOMAIN-CONTAINING PROTEIN"/>
    <property type="match status" value="1"/>
</dbReference>
<keyword evidence="2" id="KW-0472">Membrane</keyword>
<evidence type="ECO:0000313" key="4">
    <source>
        <dbReference type="Proteomes" id="UP000288805"/>
    </source>
</evidence>
<keyword evidence="2" id="KW-0812">Transmembrane</keyword>
<name>A0A438EGH2_VITVI</name>
<dbReference type="Gene3D" id="3.60.10.10">
    <property type="entry name" value="Endonuclease/exonuclease/phosphatase"/>
    <property type="match status" value="1"/>
</dbReference>
<keyword evidence="2" id="KW-1133">Transmembrane helix</keyword>
<accession>A0A438EGH2</accession>
<feature type="region of interest" description="Disordered" evidence="1">
    <location>
        <begin position="82"/>
        <end position="123"/>
    </location>
</feature>
<evidence type="ECO:0000313" key="3">
    <source>
        <dbReference type="EMBL" id="RVW46816.1"/>
    </source>
</evidence>
<reference evidence="3 4" key="1">
    <citation type="journal article" date="2018" name="PLoS Genet.">
        <title>Population sequencing reveals clonal diversity and ancestral inbreeding in the grapevine cultivar Chardonnay.</title>
        <authorList>
            <person name="Roach M.J."/>
            <person name="Johnson D.L."/>
            <person name="Bohlmann J."/>
            <person name="van Vuuren H.J."/>
            <person name="Jones S.J."/>
            <person name="Pretorius I.S."/>
            <person name="Schmidt S.A."/>
            <person name="Borneman A.R."/>
        </authorList>
    </citation>
    <scope>NUCLEOTIDE SEQUENCE [LARGE SCALE GENOMIC DNA]</scope>
    <source>
        <strain evidence="4">cv. Chardonnay</strain>
        <tissue evidence="3">Leaf</tissue>
    </source>
</reference>
<comment type="caution">
    <text evidence="3">The sequence shown here is derived from an EMBL/GenBank/DDBJ whole genome shotgun (WGS) entry which is preliminary data.</text>
</comment>
<dbReference type="AlphaFoldDB" id="A0A438EGH2"/>
<dbReference type="InterPro" id="IPR036691">
    <property type="entry name" value="Endo/exonu/phosph_ase_sf"/>
</dbReference>
<feature type="transmembrane region" description="Helical" evidence="2">
    <location>
        <begin position="778"/>
        <end position="795"/>
    </location>
</feature>